<comment type="caution">
    <text evidence="1">The sequence shown here is derived from an EMBL/GenBank/DDBJ whole genome shotgun (WGS) entry which is preliminary data.</text>
</comment>
<name>A0A5B0SP37_PUCGR</name>
<dbReference type="Proteomes" id="UP000325313">
    <property type="component" value="Unassembled WGS sequence"/>
</dbReference>
<accession>A0A5B0SP37</accession>
<protein>
    <submittedName>
        <fullName evidence="1">Uncharacterized protein</fullName>
    </submittedName>
</protein>
<gene>
    <name evidence="1" type="ORF">PGTUg99_029265</name>
</gene>
<organism evidence="1 2">
    <name type="scientific">Puccinia graminis f. sp. tritici</name>
    <dbReference type="NCBI Taxonomy" id="56615"/>
    <lineage>
        <taxon>Eukaryota</taxon>
        <taxon>Fungi</taxon>
        <taxon>Dikarya</taxon>
        <taxon>Basidiomycota</taxon>
        <taxon>Pucciniomycotina</taxon>
        <taxon>Pucciniomycetes</taxon>
        <taxon>Pucciniales</taxon>
        <taxon>Pucciniaceae</taxon>
        <taxon>Puccinia</taxon>
    </lineage>
</organism>
<sequence>MCRARSIREQIACRSLYNPRSEIQGLGKDLDPIQEAIHWAPQIRGSLGFRCAKRNASVARALRIKLGCRDASEVMFLDWDLETGSAAEPRVP</sequence>
<dbReference type="AlphaFoldDB" id="A0A5B0SP37"/>
<dbReference type="EMBL" id="VDEP01000001">
    <property type="protein sequence ID" value="KAA1138913.1"/>
    <property type="molecule type" value="Genomic_DNA"/>
</dbReference>
<proteinExistence type="predicted"/>
<reference evidence="1 2" key="1">
    <citation type="submission" date="2019-05" db="EMBL/GenBank/DDBJ databases">
        <title>Emergence of the Ug99 lineage of the wheat stem rust pathogen through somatic hybridization.</title>
        <authorList>
            <person name="Li F."/>
            <person name="Upadhyaya N.M."/>
            <person name="Sperschneider J."/>
            <person name="Matny O."/>
            <person name="Nguyen-Phuc H."/>
            <person name="Mago R."/>
            <person name="Raley C."/>
            <person name="Miller M.E."/>
            <person name="Silverstein K.A.T."/>
            <person name="Henningsen E."/>
            <person name="Hirsch C.D."/>
            <person name="Visser B."/>
            <person name="Pretorius Z.A."/>
            <person name="Steffenson B.J."/>
            <person name="Schwessinger B."/>
            <person name="Dodds P.N."/>
            <person name="Figueroa M."/>
        </authorList>
    </citation>
    <scope>NUCLEOTIDE SEQUENCE [LARGE SCALE GENOMIC DNA]</scope>
    <source>
        <strain evidence="1 2">Ug99</strain>
    </source>
</reference>
<evidence type="ECO:0000313" key="2">
    <source>
        <dbReference type="Proteomes" id="UP000325313"/>
    </source>
</evidence>
<evidence type="ECO:0000313" key="1">
    <source>
        <dbReference type="EMBL" id="KAA1138913.1"/>
    </source>
</evidence>